<keyword evidence="16" id="KW-1185">Reference proteome</keyword>
<sequence length="713" mass="79296">DVCATCHIHATCHQSEGKSVCICNYGFVGNGRTHCQDKDECQIGASKICGNHTLCHNTHGSFYCVCLDGYRASNNNKTFIPNDGTNCTDVDECEESGLCGHNARCVNTEGSYKCYCNDGYKLENGEHSFHLDENIVSCKEIGCGSPPEMKHGYIVGNYSSTPGSAVHYECEEGFYSNEGKFSYCTANETWEPATLSCKGVDCGVPPPVLNAHPASVSGTTYGSEVTYNCLHGYFIASGNPTAVCNAKGRWDSTDLVCKEEELFSNLSIFNETCVKWQRKTGRLGVRETYTFHILGQRWDEKMFSEDAIFNITTSEDNPKVCLDLNSGGNYVVNITTISSTNIAVSVTVAVQTKDYIILYANYTCVATISILFFCKLFFFLLSVAVESMSKQNSGSKCPSERSGKLASSGFVFWLRQGWCSGIPGYMLEFQSMLQCLLVSTPCLENRFFAFVPFFIVSTVKEAFNNVLIFNDTCLKWRRNVRGTDVEDRYSFHVQGQRWYQKEFFHEMTFNLATHKQSPEVCFDLQPGTNYSVNISMVALNFSLLVSMTTSITDPPFPDVEFVAVKGSSPLLRLRKAEDRNGPISLYQVIVLPLGLQSTFVCDSFAAATFFSNTTDFKGYVAAEFRAKDVADNMSIALGDRHYYGKFYNAPLKLGEEYCVFLRIISEWNKVRRQSCVVWAQIKNLSPTLQYMTAVGLGSVAAVCLILFLSFSAA</sequence>
<evidence type="ECO:0000313" key="15">
    <source>
        <dbReference type="EMBL" id="NXE13295.1"/>
    </source>
</evidence>
<feature type="non-terminal residue" evidence="15">
    <location>
        <position position="1"/>
    </location>
</feature>
<keyword evidence="9" id="KW-0325">Glycoprotein</keyword>
<evidence type="ECO:0000256" key="11">
    <source>
        <dbReference type="PROSITE-ProRule" id="PRU00302"/>
    </source>
</evidence>
<keyword evidence="8 11" id="KW-1015">Disulfide bond</keyword>
<dbReference type="FunFam" id="2.10.25.10:FF:000038">
    <property type="entry name" value="Fibrillin 2"/>
    <property type="match status" value="2"/>
</dbReference>
<dbReference type="SUPFAM" id="SSF57196">
    <property type="entry name" value="EGF/Laminin"/>
    <property type="match status" value="2"/>
</dbReference>
<dbReference type="SMART" id="SM00181">
    <property type="entry name" value="EGF"/>
    <property type="match status" value="3"/>
</dbReference>
<dbReference type="InterPro" id="IPR051622">
    <property type="entry name" value="R-tyr_protein_phosphatases"/>
</dbReference>
<evidence type="ECO:0000256" key="3">
    <source>
        <dbReference type="ARBA" id="ARBA00022692"/>
    </source>
</evidence>
<dbReference type="PANTHER" id="PTHR24051:SF5">
    <property type="entry name" value="SUSHI DOMAIN-CONTAINING PROTEIN 1"/>
    <property type="match status" value="1"/>
</dbReference>
<dbReference type="InterPro" id="IPR049883">
    <property type="entry name" value="NOTCH1_EGF-like"/>
</dbReference>
<dbReference type="InterPro" id="IPR000152">
    <property type="entry name" value="EGF-type_Asp/Asn_hydroxyl_site"/>
</dbReference>
<dbReference type="GO" id="GO:0016020">
    <property type="term" value="C:membrane"/>
    <property type="evidence" value="ECO:0007669"/>
    <property type="project" value="UniProtKB-SubCell"/>
</dbReference>
<evidence type="ECO:0000256" key="1">
    <source>
        <dbReference type="ARBA" id="ARBA00004479"/>
    </source>
</evidence>
<dbReference type="CDD" id="cd00033">
    <property type="entry name" value="CCP"/>
    <property type="match status" value="2"/>
</dbReference>
<feature type="domain" description="EGF-like" evidence="13">
    <location>
        <begin position="37"/>
        <end position="76"/>
    </location>
</feature>
<evidence type="ECO:0000256" key="4">
    <source>
        <dbReference type="ARBA" id="ARBA00022729"/>
    </source>
</evidence>
<comment type="subcellular location">
    <subcellularLocation>
        <location evidence="1">Membrane</location>
        <topology evidence="1">Single-pass type I membrane protein</topology>
    </subcellularLocation>
</comment>
<dbReference type="EMBL" id="VWYV01001024">
    <property type="protein sequence ID" value="NXE13295.1"/>
    <property type="molecule type" value="Genomic_DNA"/>
</dbReference>
<dbReference type="Pfam" id="PF23144">
    <property type="entry name" value="Fn3_PTPRU"/>
    <property type="match status" value="1"/>
</dbReference>
<feature type="non-terminal residue" evidence="15">
    <location>
        <position position="713"/>
    </location>
</feature>
<feature type="domain" description="Sushi" evidence="14">
    <location>
        <begin position="141"/>
        <end position="199"/>
    </location>
</feature>
<dbReference type="PROSITE" id="PS00010">
    <property type="entry name" value="ASX_HYDROXYL"/>
    <property type="match status" value="2"/>
</dbReference>
<keyword evidence="7 12" id="KW-0472">Membrane</keyword>
<evidence type="ECO:0000256" key="10">
    <source>
        <dbReference type="PROSITE-ProRule" id="PRU00076"/>
    </source>
</evidence>
<dbReference type="InterPro" id="IPR035976">
    <property type="entry name" value="Sushi/SCR/CCP_sf"/>
</dbReference>
<feature type="domain" description="Sushi" evidence="14">
    <location>
        <begin position="200"/>
        <end position="259"/>
    </location>
</feature>
<dbReference type="OrthoDB" id="9943809at2759"/>
<keyword evidence="6 12" id="KW-1133">Transmembrane helix</keyword>
<dbReference type="Pfam" id="PF00084">
    <property type="entry name" value="Sushi"/>
    <property type="match status" value="2"/>
</dbReference>
<evidence type="ECO:0000256" key="6">
    <source>
        <dbReference type="ARBA" id="ARBA00022989"/>
    </source>
</evidence>
<dbReference type="AlphaFoldDB" id="A0A7K8KDG7"/>
<dbReference type="InterPro" id="IPR000742">
    <property type="entry name" value="EGF"/>
</dbReference>
<evidence type="ECO:0000313" key="16">
    <source>
        <dbReference type="Proteomes" id="UP000533896"/>
    </source>
</evidence>
<dbReference type="Gene3D" id="2.10.70.10">
    <property type="entry name" value="Complement Module, domain 1"/>
    <property type="match status" value="2"/>
</dbReference>
<proteinExistence type="predicted"/>
<dbReference type="PROSITE" id="PS01186">
    <property type="entry name" value="EGF_2"/>
    <property type="match status" value="1"/>
</dbReference>
<organism evidence="15 16">
    <name type="scientific">Lophotis ruficrista</name>
    <dbReference type="NCBI Taxonomy" id="172689"/>
    <lineage>
        <taxon>Eukaryota</taxon>
        <taxon>Metazoa</taxon>
        <taxon>Chordata</taxon>
        <taxon>Craniata</taxon>
        <taxon>Vertebrata</taxon>
        <taxon>Euteleostomi</taxon>
        <taxon>Archelosauria</taxon>
        <taxon>Archosauria</taxon>
        <taxon>Dinosauria</taxon>
        <taxon>Saurischia</taxon>
        <taxon>Theropoda</taxon>
        <taxon>Coelurosauria</taxon>
        <taxon>Aves</taxon>
        <taxon>Neognathae</taxon>
        <taxon>Neoaves</taxon>
        <taxon>Otidimorphae</taxon>
        <taxon>Otidiformes</taxon>
        <taxon>Otididae</taxon>
        <taxon>Lophotis</taxon>
    </lineage>
</organism>
<keyword evidence="3 12" id="KW-0812">Transmembrane</keyword>
<comment type="caution">
    <text evidence="15">The sequence shown here is derived from an EMBL/GenBank/DDBJ whole genome shotgun (WGS) entry which is preliminary data.</text>
</comment>
<dbReference type="PROSITE" id="PS50923">
    <property type="entry name" value="SUSHI"/>
    <property type="match status" value="2"/>
</dbReference>
<keyword evidence="2 10" id="KW-0245">EGF-like domain</keyword>
<evidence type="ECO:0000256" key="7">
    <source>
        <dbReference type="ARBA" id="ARBA00023136"/>
    </source>
</evidence>
<dbReference type="InterPro" id="IPR018097">
    <property type="entry name" value="EGF_Ca-bd_CS"/>
</dbReference>
<protein>
    <submittedName>
        <fullName evidence="15">SUSD1 protein</fullName>
    </submittedName>
</protein>
<gene>
    <name evidence="15" type="primary">Susd1</name>
    <name evidence="15" type="ORF">LOPRUF_R07011</name>
</gene>
<dbReference type="SMART" id="SM00032">
    <property type="entry name" value="CCP"/>
    <property type="match status" value="2"/>
</dbReference>
<dbReference type="InterPro" id="IPR001881">
    <property type="entry name" value="EGF-like_Ca-bd_dom"/>
</dbReference>
<dbReference type="Proteomes" id="UP000533896">
    <property type="component" value="Unassembled WGS sequence"/>
</dbReference>
<comment type="caution">
    <text evidence="10">Lacks conserved residue(s) required for the propagation of feature annotation.</text>
</comment>
<name>A0A7K8KDG7_9AVES</name>
<evidence type="ECO:0000256" key="12">
    <source>
        <dbReference type="SAM" id="Phobius"/>
    </source>
</evidence>
<evidence type="ECO:0000256" key="2">
    <source>
        <dbReference type="ARBA" id="ARBA00022536"/>
    </source>
</evidence>
<reference evidence="15 16" key="1">
    <citation type="submission" date="2019-09" db="EMBL/GenBank/DDBJ databases">
        <title>Bird 10,000 Genomes (B10K) Project - Family phase.</title>
        <authorList>
            <person name="Zhang G."/>
        </authorList>
    </citation>
    <scope>NUCLEOTIDE SEQUENCE [LARGE SCALE GENOMIC DNA]</scope>
    <source>
        <strain evidence="15">B10K-CU-031-23</strain>
    </source>
</reference>
<feature type="transmembrane region" description="Helical" evidence="12">
    <location>
        <begin position="359"/>
        <end position="385"/>
    </location>
</feature>
<dbReference type="SMART" id="SM00179">
    <property type="entry name" value="EGF_CA"/>
    <property type="match status" value="2"/>
</dbReference>
<evidence type="ECO:0000256" key="5">
    <source>
        <dbReference type="ARBA" id="ARBA00022737"/>
    </source>
</evidence>
<dbReference type="SUPFAM" id="SSF49265">
    <property type="entry name" value="Fibronectin type III"/>
    <property type="match status" value="1"/>
</dbReference>
<evidence type="ECO:0000259" key="14">
    <source>
        <dbReference type="PROSITE" id="PS50923"/>
    </source>
</evidence>
<keyword evidence="5" id="KW-0677">Repeat</keyword>
<dbReference type="InterPro" id="IPR000436">
    <property type="entry name" value="Sushi_SCR_CCP_dom"/>
</dbReference>
<evidence type="ECO:0000256" key="9">
    <source>
        <dbReference type="ARBA" id="ARBA00023180"/>
    </source>
</evidence>
<evidence type="ECO:0000259" key="13">
    <source>
        <dbReference type="PROSITE" id="PS50026"/>
    </source>
</evidence>
<dbReference type="InterPro" id="IPR036116">
    <property type="entry name" value="FN3_sf"/>
</dbReference>
<feature type="domain" description="EGF-like" evidence="13">
    <location>
        <begin position="89"/>
        <end position="126"/>
    </location>
</feature>
<dbReference type="SUPFAM" id="SSF57535">
    <property type="entry name" value="Complement control module/SCR domain"/>
    <property type="match status" value="2"/>
</dbReference>
<dbReference type="Gene3D" id="2.10.25.10">
    <property type="entry name" value="Laminin"/>
    <property type="match status" value="3"/>
</dbReference>
<accession>A0A7K8KDG7</accession>
<dbReference type="PANTHER" id="PTHR24051">
    <property type="entry name" value="SUSHI DOMAIN-CONTAINING PROTEIN 1"/>
    <property type="match status" value="1"/>
</dbReference>
<dbReference type="InterPro" id="IPR057598">
    <property type="entry name" value="Fn3_PTPRU"/>
</dbReference>
<keyword evidence="4" id="KW-0732">Signal</keyword>
<feature type="transmembrane region" description="Helical" evidence="12">
    <location>
        <begin position="690"/>
        <end position="710"/>
    </location>
</feature>
<keyword evidence="11" id="KW-0768">Sushi</keyword>
<dbReference type="Pfam" id="PF07645">
    <property type="entry name" value="EGF_CA"/>
    <property type="match status" value="2"/>
</dbReference>
<evidence type="ECO:0000256" key="8">
    <source>
        <dbReference type="ARBA" id="ARBA00023157"/>
    </source>
</evidence>
<dbReference type="PROSITE" id="PS01187">
    <property type="entry name" value="EGF_CA"/>
    <property type="match status" value="1"/>
</dbReference>
<dbReference type="CDD" id="cd00054">
    <property type="entry name" value="EGF_CA"/>
    <property type="match status" value="2"/>
</dbReference>
<feature type="disulfide bond" evidence="11">
    <location>
        <begin position="170"/>
        <end position="197"/>
    </location>
</feature>
<dbReference type="GO" id="GO:0005509">
    <property type="term" value="F:calcium ion binding"/>
    <property type="evidence" value="ECO:0007669"/>
    <property type="project" value="InterPro"/>
</dbReference>
<dbReference type="PROSITE" id="PS50026">
    <property type="entry name" value="EGF_3"/>
    <property type="match status" value="2"/>
</dbReference>